<dbReference type="PANTHER" id="PTHR22946">
    <property type="entry name" value="DIENELACTONE HYDROLASE DOMAIN-CONTAINING PROTEIN-RELATED"/>
    <property type="match status" value="1"/>
</dbReference>
<name>A0A518H585_9BACT</name>
<protein>
    <submittedName>
        <fullName evidence="4">Dienelactone hydrolase family protein</fullName>
    </submittedName>
</protein>
<dbReference type="InterPro" id="IPR029058">
    <property type="entry name" value="AB_hydrolase_fold"/>
</dbReference>
<evidence type="ECO:0000256" key="2">
    <source>
        <dbReference type="SAM" id="SignalP"/>
    </source>
</evidence>
<feature type="chain" id="PRO_5022024079" evidence="2">
    <location>
        <begin position="24"/>
        <end position="704"/>
    </location>
</feature>
<feature type="region of interest" description="Disordered" evidence="1">
    <location>
        <begin position="398"/>
        <end position="426"/>
    </location>
</feature>
<dbReference type="PANTHER" id="PTHR22946:SF8">
    <property type="entry name" value="ACETYL XYLAN ESTERASE DOMAIN-CONTAINING PROTEIN"/>
    <property type="match status" value="1"/>
</dbReference>
<organism evidence="4 5">
    <name type="scientific">Tautonia plasticadhaerens</name>
    <dbReference type="NCBI Taxonomy" id="2527974"/>
    <lineage>
        <taxon>Bacteria</taxon>
        <taxon>Pseudomonadati</taxon>
        <taxon>Planctomycetota</taxon>
        <taxon>Planctomycetia</taxon>
        <taxon>Isosphaerales</taxon>
        <taxon>Isosphaeraceae</taxon>
        <taxon>Tautonia</taxon>
    </lineage>
</organism>
<dbReference type="KEGG" id="tpla:ElP_39100"/>
<evidence type="ECO:0000259" key="3">
    <source>
        <dbReference type="Pfam" id="PF02129"/>
    </source>
</evidence>
<dbReference type="Gene3D" id="3.40.50.1820">
    <property type="entry name" value="alpha/beta hydrolase"/>
    <property type="match status" value="2"/>
</dbReference>
<dbReference type="InterPro" id="IPR000383">
    <property type="entry name" value="Xaa-Pro-like_dom"/>
</dbReference>
<dbReference type="Pfam" id="PF02129">
    <property type="entry name" value="Peptidase_S15"/>
    <property type="match status" value="1"/>
</dbReference>
<evidence type="ECO:0000313" key="4">
    <source>
        <dbReference type="EMBL" id="QDV36000.1"/>
    </source>
</evidence>
<proteinExistence type="predicted"/>
<dbReference type="SUPFAM" id="SSF53474">
    <property type="entry name" value="alpha/beta-Hydrolases"/>
    <property type="match status" value="1"/>
</dbReference>
<dbReference type="OrthoDB" id="244125at2"/>
<dbReference type="Proteomes" id="UP000317835">
    <property type="component" value="Chromosome"/>
</dbReference>
<dbReference type="EMBL" id="CP036426">
    <property type="protein sequence ID" value="QDV36000.1"/>
    <property type="molecule type" value="Genomic_DNA"/>
</dbReference>
<feature type="signal peptide" evidence="2">
    <location>
        <begin position="1"/>
        <end position="23"/>
    </location>
</feature>
<dbReference type="InterPro" id="IPR050261">
    <property type="entry name" value="FrsA_esterase"/>
</dbReference>
<sequence length="704" mass="77328" precursor="true">MPRPPRIAAATLLCLALAPPASAQDGDDAPLSAYFAAEVDRIAAEPLLGIDSLDEWQARRPELQARLRSMLGLDPMPERTDLEVEIRGTVDRPDFVVERILYQSSPGLYVTANLYRPKEVAEGERLPAILYVCGHANVVRDGVIYGCKAHYQHHASWYAANGYVCLVVDTLQLGEVPGLHHGTYREGKWWWQSRGYTPAGVEVWNGIRAIDYLQSRPEVDPDRIGVTGRSGGGAMSWYLGALDDRLAAVIPVAGITDLHDHLLEGGPTGAHADGVIEGHCDCMYLVNTDRWDFEVLAALVAPKPLLVENTNRDPIFPEAGVRRIYEQLETVYGWYDAADRLGLVIGEGGHADTEEIRHPSFAFMNTWLKGQPTDPGDIEEPDRHVPIEDLKVLDVDEPIPSDARNASIDESFVPKAEAPPVPESPERWESLRSSWLDSLRQEVFHGWPEPDEAAPLQVERVAQGERDGVAVSLIEYTSQPGIRLELLILAEPSGEDPDRVNLIVIPDELAESLIAKLKPVARGEAPPEGSGSPADALRHFRAIAGEEDPGVPIVFVFTRGIGATAWPEEEGTHLRRRFPLIGQSLAGMRTWDLRRAIAAIGAIPELADAAIDLTAARAEAPLAVWAAAFEPGVRRVRLRQVPETLQGGPIFLNLDRMMDLDRGIGLLYPRPVTVDDETDPASYRWASELADRLGHDGAWPVLGD</sequence>
<evidence type="ECO:0000313" key="5">
    <source>
        <dbReference type="Proteomes" id="UP000317835"/>
    </source>
</evidence>
<accession>A0A518H585</accession>
<keyword evidence="5" id="KW-1185">Reference proteome</keyword>
<dbReference type="AlphaFoldDB" id="A0A518H585"/>
<keyword evidence="4" id="KW-0378">Hydrolase</keyword>
<keyword evidence="2" id="KW-0732">Signal</keyword>
<feature type="domain" description="Xaa-Pro dipeptidyl-peptidase-like" evidence="3">
    <location>
        <begin position="110"/>
        <end position="266"/>
    </location>
</feature>
<dbReference type="GO" id="GO:0016787">
    <property type="term" value="F:hydrolase activity"/>
    <property type="evidence" value="ECO:0007669"/>
    <property type="project" value="UniProtKB-KW"/>
</dbReference>
<evidence type="ECO:0000256" key="1">
    <source>
        <dbReference type="SAM" id="MobiDB-lite"/>
    </source>
</evidence>
<dbReference type="RefSeq" id="WP_145271982.1">
    <property type="nucleotide sequence ID" value="NZ_CP036426.1"/>
</dbReference>
<reference evidence="4 5" key="1">
    <citation type="submission" date="2019-02" db="EMBL/GenBank/DDBJ databases">
        <title>Deep-cultivation of Planctomycetes and their phenomic and genomic characterization uncovers novel biology.</title>
        <authorList>
            <person name="Wiegand S."/>
            <person name="Jogler M."/>
            <person name="Boedeker C."/>
            <person name="Pinto D."/>
            <person name="Vollmers J."/>
            <person name="Rivas-Marin E."/>
            <person name="Kohn T."/>
            <person name="Peeters S.H."/>
            <person name="Heuer A."/>
            <person name="Rast P."/>
            <person name="Oberbeckmann S."/>
            <person name="Bunk B."/>
            <person name="Jeske O."/>
            <person name="Meyerdierks A."/>
            <person name="Storesund J.E."/>
            <person name="Kallscheuer N."/>
            <person name="Luecker S."/>
            <person name="Lage O.M."/>
            <person name="Pohl T."/>
            <person name="Merkel B.J."/>
            <person name="Hornburger P."/>
            <person name="Mueller R.-W."/>
            <person name="Bruemmer F."/>
            <person name="Labrenz M."/>
            <person name="Spormann A.M."/>
            <person name="Op den Camp H."/>
            <person name="Overmann J."/>
            <person name="Amann R."/>
            <person name="Jetten M.S.M."/>
            <person name="Mascher T."/>
            <person name="Medema M.H."/>
            <person name="Devos D.P."/>
            <person name="Kaster A.-K."/>
            <person name="Ovreas L."/>
            <person name="Rohde M."/>
            <person name="Galperin M.Y."/>
            <person name="Jogler C."/>
        </authorList>
    </citation>
    <scope>NUCLEOTIDE SEQUENCE [LARGE SCALE GENOMIC DNA]</scope>
    <source>
        <strain evidence="4 5">ElP</strain>
    </source>
</reference>
<gene>
    <name evidence="4" type="ORF">ElP_39100</name>
</gene>